<name>A0AAN9TJD5_9HEMI</name>
<organism evidence="2 3">
    <name type="scientific">Parthenolecanium corni</name>
    <dbReference type="NCBI Taxonomy" id="536013"/>
    <lineage>
        <taxon>Eukaryota</taxon>
        <taxon>Metazoa</taxon>
        <taxon>Ecdysozoa</taxon>
        <taxon>Arthropoda</taxon>
        <taxon>Hexapoda</taxon>
        <taxon>Insecta</taxon>
        <taxon>Pterygota</taxon>
        <taxon>Neoptera</taxon>
        <taxon>Paraneoptera</taxon>
        <taxon>Hemiptera</taxon>
        <taxon>Sternorrhyncha</taxon>
        <taxon>Coccoidea</taxon>
        <taxon>Coccidae</taxon>
        <taxon>Parthenolecanium</taxon>
    </lineage>
</organism>
<feature type="compositionally biased region" description="Polar residues" evidence="1">
    <location>
        <begin position="1803"/>
        <end position="1825"/>
    </location>
</feature>
<feature type="compositionally biased region" description="Polar residues" evidence="1">
    <location>
        <begin position="1053"/>
        <end position="1062"/>
    </location>
</feature>
<feature type="compositionally biased region" description="Polar residues" evidence="1">
    <location>
        <begin position="1785"/>
        <end position="1795"/>
    </location>
</feature>
<feature type="region of interest" description="Disordered" evidence="1">
    <location>
        <begin position="1015"/>
        <end position="1076"/>
    </location>
</feature>
<evidence type="ECO:0000256" key="1">
    <source>
        <dbReference type="SAM" id="MobiDB-lite"/>
    </source>
</evidence>
<feature type="compositionally biased region" description="Basic and acidic residues" evidence="1">
    <location>
        <begin position="2786"/>
        <end position="2809"/>
    </location>
</feature>
<protein>
    <submittedName>
        <fullName evidence="2">Uncharacterized protein</fullName>
    </submittedName>
</protein>
<feature type="compositionally biased region" description="Polar residues" evidence="1">
    <location>
        <begin position="2334"/>
        <end position="2344"/>
    </location>
</feature>
<dbReference type="Proteomes" id="UP001367676">
    <property type="component" value="Unassembled WGS sequence"/>
</dbReference>
<feature type="region of interest" description="Disordered" evidence="1">
    <location>
        <begin position="813"/>
        <end position="845"/>
    </location>
</feature>
<feature type="region of interest" description="Disordered" evidence="1">
    <location>
        <begin position="979"/>
        <end position="1000"/>
    </location>
</feature>
<feature type="compositionally biased region" description="Polar residues" evidence="1">
    <location>
        <begin position="515"/>
        <end position="528"/>
    </location>
</feature>
<gene>
    <name evidence="2" type="ORF">V9T40_010051</name>
</gene>
<feature type="region of interest" description="Disordered" evidence="1">
    <location>
        <begin position="2327"/>
        <end position="2352"/>
    </location>
</feature>
<comment type="caution">
    <text evidence="2">The sequence shown here is derived from an EMBL/GenBank/DDBJ whole genome shotgun (WGS) entry which is preliminary data.</text>
</comment>
<feature type="region of interest" description="Disordered" evidence="1">
    <location>
        <begin position="2778"/>
        <end position="2809"/>
    </location>
</feature>
<feature type="region of interest" description="Disordered" evidence="1">
    <location>
        <begin position="2243"/>
        <end position="2297"/>
    </location>
</feature>
<accession>A0AAN9TJD5</accession>
<dbReference type="EMBL" id="JBBCAQ010000017">
    <property type="protein sequence ID" value="KAK7597826.1"/>
    <property type="molecule type" value="Genomic_DNA"/>
</dbReference>
<feature type="compositionally biased region" description="Basic and acidic residues" evidence="1">
    <location>
        <begin position="1033"/>
        <end position="1043"/>
    </location>
</feature>
<feature type="compositionally biased region" description="Basic and acidic residues" evidence="1">
    <location>
        <begin position="2428"/>
        <end position="2437"/>
    </location>
</feature>
<reference evidence="2 3" key="1">
    <citation type="submission" date="2024-03" db="EMBL/GenBank/DDBJ databases">
        <title>Adaptation during the transition from Ophiocordyceps entomopathogen to insect associate is accompanied by gene loss and intensified selection.</title>
        <authorList>
            <person name="Ward C.M."/>
            <person name="Onetto C.A."/>
            <person name="Borneman A.R."/>
        </authorList>
    </citation>
    <scope>NUCLEOTIDE SEQUENCE [LARGE SCALE GENOMIC DNA]</scope>
    <source>
        <strain evidence="2">AWRI1</strain>
        <tissue evidence="2">Single Adult Female</tissue>
    </source>
</reference>
<evidence type="ECO:0000313" key="2">
    <source>
        <dbReference type="EMBL" id="KAK7597826.1"/>
    </source>
</evidence>
<feature type="region of interest" description="Disordered" evidence="1">
    <location>
        <begin position="1785"/>
        <end position="1856"/>
    </location>
</feature>
<feature type="compositionally biased region" description="Polar residues" evidence="1">
    <location>
        <begin position="982"/>
        <end position="1000"/>
    </location>
</feature>
<feature type="compositionally biased region" description="Basic residues" evidence="1">
    <location>
        <begin position="1333"/>
        <end position="1351"/>
    </location>
</feature>
<feature type="region of interest" description="Disordered" evidence="1">
    <location>
        <begin position="1331"/>
        <end position="1351"/>
    </location>
</feature>
<keyword evidence="3" id="KW-1185">Reference proteome</keyword>
<feature type="region of interest" description="Disordered" evidence="1">
    <location>
        <begin position="2416"/>
        <end position="2437"/>
    </location>
</feature>
<feature type="compositionally biased region" description="Polar residues" evidence="1">
    <location>
        <begin position="2243"/>
        <end position="2259"/>
    </location>
</feature>
<sequence>MLNEFTSYTSNLDATKNDSTHKIRDRGYCPNGTDIGRPVAGSLPIPPPSSSWNYPYLSNPYIYYNPSSYELGNVPQYDNQKCSSQYVRNYNEHSSRFHSTSVLQCCDPRCQLIAKHAKYPYHPVNTKISQHPNKRTKNYYSSIVDSPKPDASVTGLAPSVEHTKYTPCVPYPTLRNDLNGKYGNQPSEYCSPFSNTLKRGTDSTSFNEYYTDIGNPSYWNKPNSSIWNRSSSSSYYPPTFEDKNTQKIDQGNFANSGTRGILFNRLLEHRDHPYDTGYAANYYYGHGPKNDLNPNINYHQPNLPCEPVINNGRLPLQTSSYQPPPAYNIHYPPSQTIPQYYKENTPKKVQNAVTQETRILDKNPNLDVREFLSTWEDDVDDEKVVEPTNESPVIVLDCSNLEGDVLAKVKEKLNGNGISNDDTAILKIVDVSNSGSAAVLSPHTSVIQENSVQSKEIIDKSSLESSHMNSDGYMTWYGNNKKKEDFSYDLVEMTEKLVNTVGKLLTDPEKKVKPASSSTKESASAQLQDLHSRLPARPLPVPSVLSNNWNADSNVMRPNINIQSIPTSASSGCHRNISNTSNASYNNYTSDLERSQQPLTEKNVSCTFNLQKTSNDLKFSVNYSTLQNDYSVNKMSNLPPKFKATEFTPPYYEYHKTPTVDPSMNTSNYKSYSTYSSYYENTGCNYDQTKLCNTSTFNTGLKDNNINYVDHIEKHAVNDNEITLVKADLEKSLNEISHNFKSNNNNIDKNCQYFDSNCSSTTDITPKCNKNLTYTERTRLIETQTYNGVIQKTGICDSPLQKIDSTACNDNLLSMPSLSPPPNSSSSTTRPIIPSPPVPQNNEQPLCGINLTLTDVYENEDTIFGASQAAETNSFTSFCSDSQTANDQTYQPLNLAVSRDTKPPESNVKDEKKIPDCNETNKIFDCRTNSKADDGYYSVENAEADEISINNCKKSSHGSVSIAYHPCIVSHEQPKPVEIHSKNQSASETILNTDSSSQKQQDYIITTNQQKIGDMYNSYDDNSSEVLNPSTDSNKKGTDEILHETNYSDELSRNQSANSSKPALSPDSAAVQSNKENQYNSQWVEKLNYEYNSNPVYNLSNSDSIADTTFPCPETKSNSIEKVIRSDEGEIVSEKTDNDSSESKIYDQEDTALNLIVQSDTPTSCGSVIKENENFIHPTIRENNISLPSPENNHIEASINCSKNVPEPSHKSDMLINDEQSPQSISVDQVRNCAERGVNNCTERSNDAIEEEVKSNQLKRKLIDASISNTNLPMKKRKGQEYLTQNLKSLEPSVTPPALTTSTEDSAKESHFLVTRVNQCEENEQIVVDIPRKNKKKRKKDKSKNNLKHKKYSKFKRHSLSAEQNIVFQKKSHSVNKNIFSNSAVPEINIEERAISSSSSSPIYNNNDDLFNIPSVAPTPQFDLIQDFEPQKEQFNQASSANFNFGSNICKSDFINSSVDLHMTKAPSPHCILQDDSFVSEKASSKAPSPYYDFNYGGVSPSSVAPSPNYDIIEGVLFDDTDSSRNNEDIDSKNKTNLQLENTHKHLDFRERLGNFNRITKYSITENEYESDYDIDRYHFKRKRDGQVKRLGKKSRDFLKCNYYENRSRNHNNTKFSANAFRHFDYAVDDERCIRSEDDEYEPRPNHIRHAFKPKAYLNCVKTKDNGKHVKKYNTKYNQREKKRTVDSKCDFHIYEEKSAYISYPEYQSPVSVSSQCDKIISKFQMIEATRSDSYFFEEKFKNEEIFEGKKLNCSSPSVISRSSSHGEFLSDLGDNMVCSQARVENTNSPSSMIESDTETSDFQDTSKSDSNYLQNGQDINSSVDSTKELDIESRSFSTPVAEKEENESPVDDTRHTNHLAEYQPSDHYSPDSNTEKLVPEENYVCKNVSSQKLARISGDSISADQQETSFNGQSVHSPDTSPYNISYERQCDSNQLEADEGVLKEANDEIICDLSIPNRVDNETVNNLCTEQSTILPNSPSTDPPNTDENITEYMPEVPSGISCAEVNDNYLDTKNDENLSANVTRTGSLNADQDSPSKETMYSSTNLLSEESNYFEKSSEVLQISKSSSLELDYSLHRSESSIINDEKISALDTIGESEITEDELVHQKSNSPLHSKVELFDCLSGSPEVVENGENESEKLLALKKLDKIERPNSPFESEYNAEKEPLHSPEKVYEVDNMPSNDQNEPVCSFNTECSNDITQVAGCINQNTPSPDPVIHCPTAAEEVCAVSAEDHPICQKNLSRDSSASENFSNGNENWVDEDDISNEREISKCESANETEERDGSTSIQDSEVPTDLLLSEKSTNKCDFHESIDFDKVTLDSPKTAESDISAPSSPVSCTDGNGEEIHNADNIADTDACQRLSPLGLKNDNDSINESSVLESYSQETVSDPFNDTLDISNVDNNIDTLIENYESSSEDTVNSDSSPDHQSAEDHSCFSDDTLFALNNSDSPRNIEPDECLPTTSCDEITDITMEILPGLCDTSNCLSYEVPTLRFLAIQALSRVTINNNLLEVRETPEHTEIIIHSDEHCDPAIFEGGDSSNMIMTDTFDDDTHVSPNFEALKEMTFDYPTLPESTSGDCEEKNDEDLPCQCLIISSEESILCLRCSLNSSVGANQFHELDESCEVSVGSIPGDSPFGYDCVEGSCIEQSFIDQEINFAPTSPANTFASIDSSPCPPVVENIDESTVAEKTHIKVQLPWHKIFNLGSETNDGDNVESSGVCRQRMLELGPAQIEVRMLSDECSWWKNSSSSGNASPVVKVKRLVLQRAAAEAAIEAEESSSTAEREEHELEVPASEVEPRTEAKSEFRKNVENGELKLNEIFGVPKMVIRKTSCRQYKSYLRTHRILQPVVCLNKDKRLDELALKCQQSSEPLSISVEDIEPRAVQLDAVNIELGEEIVTGVGEEVEVNQENGRAASAAVGAEDGGATDEQPIGGCENELMDVHVPASYPDSVSDAEVHNTQTNVDDIRAQEETSCEDSSVDQENPPVGNTVEELPEYCSSTNHFLDVKTHLLLRPERHHCMLCHLSYNSMEAYRLHLRSRFHRHLELMQRETVHALYRRFTGRQCPGLRPLSAKERKIMKWKPRDADVNHFYHHKTPLQIALQDDDSVYSSPLFSSADRWVTDV</sequence>
<feature type="region of interest" description="Disordered" evidence="1">
    <location>
        <begin position="508"/>
        <end position="528"/>
    </location>
</feature>
<evidence type="ECO:0000313" key="3">
    <source>
        <dbReference type="Proteomes" id="UP001367676"/>
    </source>
</evidence>
<proteinExistence type="predicted"/>
<feature type="compositionally biased region" description="Polar residues" evidence="1">
    <location>
        <begin position="1019"/>
        <end position="1032"/>
    </location>
</feature>
<feature type="compositionally biased region" description="Low complexity" evidence="1">
    <location>
        <begin position="2416"/>
        <end position="2427"/>
    </location>
</feature>